<reference evidence="3 4" key="1">
    <citation type="submission" date="2016-10" db="EMBL/GenBank/DDBJ databases">
        <title>Paenibacillus species isolates.</title>
        <authorList>
            <person name="Beno S.M."/>
        </authorList>
    </citation>
    <scope>NUCLEOTIDE SEQUENCE [LARGE SCALE GENOMIC DNA]</scope>
    <source>
        <strain evidence="3 4">FSL H7-0918</strain>
    </source>
</reference>
<dbReference type="EMBL" id="MPTO01000009">
    <property type="protein sequence ID" value="OME20933.1"/>
    <property type="molecule type" value="Genomic_DNA"/>
</dbReference>
<keyword evidence="1" id="KW-0472">Membrane</keyword>
<dbReference type="OrthoDB" id="2628155at2"/>
<dbReference type="AlphaFoldDB" id="A0A1R0YZS7"/>
<accession>A0A1R0YZS7</accession>
<keyword evidence="1" id="KW-0812">Transmembrane</keyword>
<dbReference type="Proteomes" id="UP000249163">
    <property type="component" value="Chromosome"/>
</dbReference>
<evidence type="ECO:0000313" key="3">
    <source>
        <dbReference type="EMBL" id="OME20933.1"/>
    </source>
</evidence>
<dbReference type="Proteomes" id="UP000187323">
    <property type="component" value="Unassembled WGS sequence"/>
</dbReference>
<sequence length="76" mass="8454">MKLLSLYFMLAFMGLLMAVIIDLLSGETLIASMRTIYDSFAATSIQESITMLVFISLPFVNTIASSIRNRSNKSIK</sequence>
<evidence type="ECO:0000313" key="2">
    <source>
        <dbReference type="EMBL" id="AWV34866.1"/>
    </source>
</evidence>
<dbReference type="Pfam" id="PF26310">
    <property type="entry name" value="YczF"/>
    <property type="match status" value="1"/>
</dbReference>
<dbReference type="InterPro" id="IPR058725">
    <property type="entry name" value="YczF"/>
</dbReference>
<proteinExistence type="predicted"/>
<organism evidence="3 4">
    <name type="scientific">Paenibacillus odorifer</name>
    <dbReference type="NCBI Taxonomy" id="189426"/>
    <lineage>
        <taxon>Bacteria</taxon>
        <taxon>Bacillati</taxon>
        <taxon>Bacillota</taxon>
        <taxon>Bacilli</taxon>
        <taxon>Bacillales</taxon>
        <taxon>Paenibacillaceae</taxon>
        <taxon>Paenibacillus</taxon>
    </lineage>
</organism>
<name>A0A1R0YZS7_9BACL</name>
<protein>
    <submittedName>
        <fullName evidence="3">Uncharacterized protein</fullName>
    </submittedName>
</protein>
<reference evidence="2 5" key="2">
    <citation type="submission" date="2017-06" db="EMBL/GenBank/DDBJ databases">
        <title>Complete genome sequence of Paenibacillus odorifer CBA7130.</title>
        <authorList>
            <person name="Nam Y.-D."/>
            <person name="Kang J."/>
            <person name="Chung W.-H."/>
        </authorList>
    </citation>
    <scope>NUCLEOTIDE SEQUENCE [LARGE SCALE GENOMIC DNA]</scope>
    <source>
        <strain evidence="2 5">CBA7130</strain>
    </source>
</reference>
<feature type="transmembrane region" description="Helical" evidence="1">
    <location>
        <begin position="6"/>
        <end position="24"/>
    </location>
</feature>
<evidence type="ECO:0000313" key="4">
    <source>
        <dbReference type="Proteomes" id="UP000187323"/>
    </source>
</evidence>
<evidence type="ECO:0000256" key="1">
    <source>
        <dbReference type="SAM" id="Phobius"/>
    </source>
</evidence>
<evidence type="ECO:0000313" key="5">
    <source>
        <dbReference type="Proteomes" id="UP000249163"/>
    </source>
</evidence>
<dbReference type="RefSeq" id="WP_076134731.1">
    <property type="nucleotide sequence ID" value="NZ_CP021965.1"/>
</dbReference>
<gene>
    <name evidence="3" type="ORF">BSK47_11795</name>
    <name evidence="2" type="ORF">CD191_20795</name>
</gene>
<keyword evidence="1" id="KW-1133">Transmembrane helix</keyword>
<dbReference type="EMBL" id="CP021965">
    <property type="protein sequence ID" value="AWV34866.1"/>
    <property type="molecule type" value="Genomic_DNA"/>
</dbReference>